<gene>
    <name evidence="3" type="ORF">GUITHDRAFT_134721</name>
</gene>
<proteinExistence type="predicted"/>
<dbReference type="Pfam" id="PF17820">
    <property type="entry name" value="PDZ_6"/>
    <property type="match status" value="1"/>
</dbReference>
<dbReference type="RefSeq" id="XP_005838198.1">
    <property type="nucleotide sequence ID" value="XM_005838141.1"/>
</dbReference>
<dbReference type="PROSITE" id="PS50106">
    <property type="entry name" value="PDZ"/>
    <property type="match status" value="2"/>
</dbReference>
<dbReference type="Proteomes" id="UP000011087">
    <property type="component" value="Unassembled WGS sequence"/>
</dbReference>
<dbReference type="SMART" id="SM00228">
    <property type="entry name" value="PDZ"/>
    <property type="match status" value="3"/>
</dbReference>
<sequence>MPGLPSSWQHGVVHVLEILLAAPFRQTLFAARDEAESHTPDRLEVTALKDKAPRPGAMAALGMVVGKDGRVEEVRYGSPAHLSGTIALGDRILSIDGRKVTRPSDAELLAESGVMGSLALVELLCGDREEERFSVHLVRQEQGEEEEQEEARKESAGIGVKVSVKVEDGSTKVRIVALTEGGAADLSQSLSMGDIMIGVDGVSLAELSLKQIVNKFEGRPGTRTRILVSREGSIYQASLIRTSPLRSQRSLEKLRALKDRLALLTTAPAPESYVTSVCTDLVLVLVPNSGWTIKHVGGISGEGKAHWRTTRAEDVIVEINGKPITDKSSIFQLLFFLDGPSEEDEVCMKLRRKLPYSGNNLEIRFESWTWSGEVTLLPSQEDGASPAEHGEQERPQPLELPVRAQEESKERGKLPLEAKVSLHVTKSPRTIESTVRERRLSHSSAEQDGREDSPRIRDASTEEEAAERSTSYHEDRNGMPSPHSSSSPAKESSILKYCRACSLPFLESLVMKELPFISRVFFLRRQVQQDELACLLELRSDEGGRLDEAGRAFARKLESSASSVREALACKQMQQAVKDRLADINDSLPSLGMVALLTHGFTRRNGLLSRGDGTAGPGDRGAPAAVKEVETRSLLILPEEVVAGLDGGDVAGKLDGGLTGRVLG</sequence>
<accession>L1JT06</accession>
<dbReference type="InterPro" id="IPR001478">
    <property type="entry name" value="PDZ"/>
</dbReference>
<dbReference type="SUPFAM" id="SSF50156">
    <property type="entry name" value="PDZ domain-like"/>
    <property type="match status" value="2"/>
</dbReference>
<evidence type="ECO:0000313" key="3">
    <source>
        <dbReference type="EMBL" id="EKX51218.1"/>
    </source>
</evidence>
<evidence type="ECO:0000313" key="4">
    <source>
        <dbReference type="EnsemblProtists" id="EKX51218"/>
    </source>
</evidence>
<organism evidence="3">
    <name type="scientific">Guillardia theta (strain CCMP2712)</name>
    <name type="common">Cryptophyte</name>
    <dbReference type="NCBI Taxonomy" id="905079"/>
    <lineage>
        <taxon>Eukaryota</taxon>
        <taxon>Cryptophyceae</taxon>
        <taxon>Pyrenomonadales</taxon>
        <taxon>Geminigeraceae</taxon>
        <taxon>Guillardia</taxon>
    </lineage>
</organism>
<dbReference type="InterPro" id="IPR041489">
    <property type="entry name" value="PDZ_6"/>
</dbReference>
<dbReference type="Gene3D" id="2.30.42.10">
    <property type="match status" value="2"/>
</dbReference>
<dbReference type="Pfam" id="PF00595">
    <property type="entry name" value="PDZ"/>
    <property type="match status" value="1"/>
</dbReference>
<dbReference type="AlphaFoldDB" id="L1JT06"/>
<dbReference type="PANTHER" id="PTHR32060">
    <property type="entry name" value="TAIL-SPECIFIC PROTEASE"/>
    <property type="match status" value="1"/>
</dbReference>
<dbReference type="EMBL" id="JH992976">
    <property type="protein sequence ID" value="EKX51218.1"/>
    <property type="molecule type" value="Genomic_DNA"/>
</dbReference>
<feature type="compositionally biased region" description="Basic and acidic residues" evidence="1">
    <location>
        <begin position="434"/>
        <end position="477"/>
    </location>
</feature>
<feature type="compositionally biased region" description="Low complexity" evidence="1">
    <location>
        <begin position="480"/>
        <end position="489"/>
    </location>
</feature>
<keyword evidence="5" id="KW-1185">Reference proteome</keyword>
<feature type="compositionally biased region" description="Basic and acidic residues" evidence="1">
    <location>
        <begin position="404"/>
        <end position="416"/>
    </location>
</feature>
<dbReference type="EnsemblProtists" id="EKX51218">
    <property type="protein sequence ID" value="EKX51218"/>
    <property type="gene ID" value="GUITHDRAFT_134721"/>
</dbReference>
<protein>
    <recommendedName>
        <fullName evidence="2">PDZ domain-containing protein</fullName>
    </recommendedName>
</protein>
<dbReference type="KEGG" id="gtt:GUITHDRAFT_134721"/>
<feature type="domain" description="PDZ" evidence="2">
    <location>
        <begin position="134"/>
        <end position="231"/>
    </location>
</feature>
<evidence type="ECO:0000313" key="5">
    <source>
        <dbReference type="Proteomes" id="UP000011087"/>
    </source>
</evidence>
<dbReference type="PANTHER" id="PTHR32060:SF22">
    <property type="entry name" value="CARBOXYL-TERMINAL-PROCESSING PEPTIDASE 3, CHLOROPLASTIC"/>
    <property type="match status" value="1"/>
</dbReference>
<dbReference type="HOGENOM" id="CLU_413599_0_0_1"/>
<evidence type="ECO:0000259" key="2">
    <source>
        <dbReference type="PROSITE" id="PS50106"/>
    </source>
</evidence>
<feature type="region of interest" description="Disordered" evidence="1">
    <location>
        <begin position="378"/>
        <end position="489"/>
    </location>
</feature>
<name>L1JT06_GUITC</name>
<evidence type="ECO:0000256" key="1">
    <source>
        <dbReference type="SAM" id="MobiDB-lite"/>
    </source>
</evidence>
<reference evidence="3 5" key="1">
    <citation type="journal article" date="2012" name="Nature">
        <title>Algal genomes reveal evolutionary mosaicism and the fate of nucleomorphs.</title>
        <authorList>
            <consortium name="DOE Joint Genome Institute"/>
            <person name="Curtis B.A."/>
            <person name="Tanifuji G."/>
            <person name="Burki F."/>
            <person name="Gruber A."/>
            <person name="Irimia M."/>
            <person name="Maruyama S."/>
            <person name="Arias M.C."/>
            <person name="Ball S.G."/>
            <person name="Gile G.H."/>
            <person name="Hirakawa Y."/>
            <person name="Hopkins J.F."/>
            <person name="Kuo A."/>
            <person name="Rensing S.A."/>
            <person name="Schmutz J."/>
            <person name="Symeonidi A."/>
            <person name="Elias M."/>
            <person name="Eveleigh R.J."/>
            <person name="Herman E.K."/>
            <person name="Klute M.J."/>
            <person name="Nakayama T."/>
            <person name="Obornik M."/>
            <person name="Reyes-Prieto A."/>
            <person name="Armbrust E.V."/>
            <person name="Aves S.J."/>
            <person name="Beiko R.G."/>
            <person name="Coutinho P."/>
            <person name="Dacks J.B."/>
            <person name="Durnford D.G."/>
            <person name="Fast N.M."/>
            <person name="Green B.R."/>
            <person name="Grisdale C.J."/>
            <person name="Hempel F."/>
            <person name="Henrissat B."/>
            <person name="Hoppner M.P."/>
            <person name="Ishida K."/>
            <person name="Kim E."/>
            <person name="Koreny L."/>
            <person name="Kroth P.G."/>
            <person name="Liu Y."/>
            <person name="Malik S.B."/>
            <person name="Maier U.G."/>
            <person name="McRose D."/>
            <person name="Mock T."/>
            <person name="Neilson J.A."/>
            <person name="Onodera N.T."/>
            <person name="Poole A.M."/>
            <person name="Pritham E.J."/>
            <person name="Richards T.A."/>
            <person name="Rocap G."/>
            <person name="Roy S.W."/>
            <person name="Sarai C."/>
            <person name="Schaack S."/>
            <person name="Shirato S."/>
            <person name="Slamovits C.H."/>
            <person name="Spencer D.F."/>
            <person name="Suzuki S."/>
            <person name="Worden A.Z."/>
            <person name="Zauner S."/>
            <person name="Barry K."/>
            <person name="Bell C."/>
            <person name="Bharti A.K."/>
            <person name="Crow J.A."/>
            <person name="Grimwood J."/>
            <person name="Kramer R."/>
            <person name="Lindquist E."/>
            <person name="Lucas S."/>
            <person name="Salamov A."/>
            <person name="McFadden G.I."/>
            <person name="Lane C.E."/>
            <person name="Keeling P.J."/>
            <person name="Gray M.W."/>
            <person name="Grigoriev I.V."/>
            <person name="Archibald J.M."/>
        </authorList>
    </citation>
    <scope>NUCLEOTIDE SEQUENCE</scope>
    <source>
        <strain evidence="3 5">CCMP2712</strain>
    </source>
</reference>
<dbReference type="GeneID" id="17307785"/>
<dbReference type="PaxDb" id="55529-EKX51218"/>
<reference evidence="5" key="2">
    <citation type="submission" date="2012-11" db="EMBL/GenBank/DDBJ databases">
        <authorList>
            <person name="Kuo A."/>
            <person name="Curtis B.A."/>
            <person name="Tanifuji G."/>
            <person name="Burki F."/>
            <person name="Gruber A."/>
            <person name="Irimia M."/>
            <person name="Maruyama S."/>
            <person name="Arias M.C."/>
            <person name="Ball S.G."/>
            <person name="Gile G.H."/>
            <person name="Hirakawa Y."/>
            <person name="Hopkins J.F."/>
            <person name="Rensing S.A."/>
            <person name="Schmutz J."/>
            <person name="Symeonidi A."/>
            <person name="Elias M."/>
            <person name="Eveleigh R.J."/>
            <person name="Herman E.K."/>
            <person name="Klute M.J."/>
            <person name="Nakayama T."/>
            <person name="Obornik M."/>
            <person name="Reyes-Prieto A."/>
            <person name="Armbrust E.V."/>
            <person name="Aves S.J."/>
            <person name="Beiko R.G."/>
            <person name="Coutinho P."/>
            <person name="Dacks J.B."/>
            <person name="Durnford D.G."/>
            <person name="Fast N.M."/>
            <person name="Green B.R."/>
            <person name="Grisdale C."/>
            <person name="Hempe F."/>
            <person name="Henrissat B."/>
            <person name="Hoppner M.P."/>
            <person name="Ishida K.-I."/>
            <person name="Kim E."/>
            <person name="Koreny L."/>
            <person name="Kroth P.G."/>
            <person name="Liu Y."/>
            <person name="Malik S.-B."/>
            <person name="Maier U.G."/>
            <person name="McRose D."/>
            <person name="Mock T."/>
            <person name="Neilson J.A."/>
            <person name="Onodera N.T."/>
            <person name="Poole A.M."/>
            <person name="Pritham E.J."/>
            <person name="Richards T.A."/>
            <person name="Rocap G."/>
            <person name="Roy S.W."/>
            <person name="Sarai C."/>
            <person name="Schaack S."/>
            <person name="Shirato S."/>
            <person name="Slamovits C.H."/>
            <person name="Spencer D.F."/>
            <person name="Suzuki S."/>
            <person name="Worden A.Z."/>
            <person name="Zauner S."/>
            <person name="Barry K."/>
            <person name="Bell C."/>
            <person name="Bharti A.K."/>
            <person name="Crow J.A."/>
            <person name="Grimwood J."/>
            <person name="Kramer R."/>
            <person name="Lindquist E."/>
            <person name="Lucas S."/>
            <person name="Salamov A."/>
            <person name="McFadden G.I."/>
            <person name="Lane C.E."/>
            <person name="Keeling P.J."/>
            <person name="Gray M.W."/>
            <person name="Grigoriev I.V."/>
            <person name="Archibald J.M."/>
        </authorList>
    </citation>
    <scope>NUCLEOTIDE SEQUENCE</scope>
    <source>
        <strain evidence="5">CCMP2712</strain>
    </source>
</reference>
<dbReference type="OrthoDB" id="75502at2759"/>
<dbReference type="InterPro" id="IPR036034">
    <property type="entry name" value="PDZ_sf"/>
</dbReference>
<feature type="domain" description="PDZ" evidence="2">
    <location>
        <begin position="44"/>
        <end position="124"/>
    </location>
</feature>
<reference evidence="4" key="3">
    <citation type="submission" date="2016-03" db="UniProtKB">
        <authorList>
            <consortium name="EnsemblProtists"/>
        </authorList>
    </citation>
    <scope>IDENTIFICATION</scope>
</reference>
<dbReference type="GO" id="GO:0004175">
    <property type="term" value="F:endopeptidase activity"/>
    <property type="evidence" value="ECO:0007669"/>
    <property type="project" value="TreeGrafter"/>
</dbReference>